<feature type="transmembrane region" description="Helical" evidence="2">
    <location>
        <begin position="12"/>
        <end position="34"/>
    </location>
</feature>
<dbReference type="RefSeq" id="WP_268187811.1">
    <property type="nucleotide sequence ID" value="NZ_CP113361.1"/>
</dbReference>
<accession>A0A9X9T9X2</accession>
<dbReference type="KEGG" id="mou:OU421_06475"/>
<feature type="transmembrane region" description="Helical" evidence="2">
    <location>
        <begin position="171"/>
        <end position="188"/>
    </location>
</feature>
<proteinExistence type="predicted"/>
<keyword evidence="2" id="KW-1133">Transmembrane helix</keyword>
<organism evidence="3 4">
    <name type="scientific">Methanogenium organophilum</name>
    <dbReference type="NCBI Taxonomy" id="2199"/>
    <lineage>
        <taxon>Archaea</taxon>
        <taxon>Methanobacteriati</taxon>
        <taxon>Methanobacteriota</taxon>
        <taxon>Stenosarchaea group</taxon>
        <taxon>Methanomicrobia</taxon>
        <taxon>Methanomicrobiales</taxon>
        <taxon>Methanomicrobiaceae</taxon>
        <taxon>Methanogenium</taxon>
    </lineage>
</organism>
<gene>
    <name evidence="3" type="ORF">OU421_06475</name>
</gene>
<dbReference type="GeneID" id="76834731"/>
<name>A0A9X9T9X2_METOG</name>
<evidence type="ECO:0000256" key="2">
    <source>
        <dbReference type="SAM" id="Phobius"/>
    </source>
</evidence>
<keyword evidence="4" id="KW-1185">Reference proteome</keyword>
<evidence type="ECO:0000313" key="3">
    <source>
        <dbReference type="EMBL" id="WAI02517.1"/>
    </source>
</evidence>
<keyword evidence="2" id="KW-0472">Membrane</keyword>
<keyword evidence="2" id="KW-0812">Transmembrane</keyword>
<feature type="transmembrane region" description="Helical" evidence="2">
    <location>
        <begin position="111"/>
        <end position="129"/>
    </location>
</feature>
<evidence type="ECO:0000313" key="4">
    <source>
        <dbReference type="Proteomes" id="UP001163096"/>
    </source>
</evidence>
<sequence length="219" mass="24029">MIEKRQKWTVADCNIPGVLAGIGLMALPFLGYWWSVRFGNGAFMLEVSPFMLGMYGFGQEFFSPLIAAVNTAIIIIIVFYGALLLVGSVFRCSRQYRQLSDQLVGIGAKKPIWLVLFFMVTIVITGFGIEYSLQETGIEISMPMIMGDTVGTITTFGTTVQIPVSLSLNSAFWYALVFGIIAASAGIYQKRRYYGESEDNTAEIPAGDAPTTPEGEKQL</sequence>
<dbReference type="EMBL" id="CP113361">
    <property type="protein sequence ID" value="WAI02517.1"/>
    <property type="molecule type" value="Genomic_DNA"/>
</dbReference>
<feature type="region of interest" description="Disordered" evidence="1">
    <location>
        <begin position="199"/>
        <end position="219"/>
    </location>
</feature>
<dbReference type="AlphaFoldDB" id="A0A9X9T9X2"/>
<dbReference type="Proteomes" id="UP001163096">
    <property type="component" value="Chromosome"/>
</dbReference>
<protein>
    <submittedName>
        <fullName evidence="3">Uncharacterized protein</fullName>
    </submittedName>
</protein>
<feature type="transmembrane region" description="Helical" evidence="2">
    <location>
        <begin position="61"/>
        <end position="90"/>
    </location>
</feature>
<reference evidence="3" key="1">
    <citation type="submission" date="2022-11" db="EMBL/GenBank/DDBJ databases">
        <title>Complete genome sequence of Methanogenium organophilum DSM 3596.</title>
        <authorList>
            <person name="Chen S.-C."/>
            <person name="Lai S.-J."/>
            <person name="You Y.-T."/>
        </authorList>
    </citation>
    <scope>NUCLEOTIDE SEQUENCE</scope>
    <source>
        <strain evidence="3">DSM 3596</strain>
    </source>
</reference>
<evidence type="ECO:0000256" key="1">
    <source>
        <dbReference type="SAM" id="MobiDB-lite"/>
    </source>
</evidence>